<dbReference type="InterPro" id="IPR052710">
    <property type="entry name" value="CAAX_protease"/>
</dbReference>
<evidence type="ECO:0000313" key="3">
    <source>
        <dbReference type="EMBL" id="QNR65367.1"/>
    </source>
</evidence>
<dbReference type="Proteomes" id="UP000516384">
    <property type="component" value="Chromosome"/>
</dbReference>
<gene>
    <name evidence="3" type="ORF">IAQ67_15845</name>
</gene>
<evidence type="ECO:0000256" key="1">
    <source>
        <dbReference type="SAM" id="Phobius"/>
    </source>
</evidence>
<dbReference type="EMBL" id="CP061172">
    <property type="protein sequence ID" value="QNR65367.1"/>
    <property type="molecule type" value="Genomic_DNA"/>
</dbReference>
<feature type="transmembrane region" description="Helical" evidence="1">
    <location>
        <begin position="98"/>
        <end position="118"/>
    </location>
</feature>
<reference evidence="3 4" key="1">
    <citation type="submission" date="2020-09" db="EMBL/GenBank/DDBJ databases">
        <title>Characterization of Paenibacillus peoriae strain ZF390 with broad-spectrum antimicrobial activity as a potential biocontrol agent.</title>
        <authorList>
            <person name="Li L."/>
            <person name="Zhao Y."/>
            <person name="Li B."/>
            <person name="Xie X."/>
        </authorList>
    </citation>
    <scope>NUCLEOTIDE SEQUENCE [LARGE SCALE GENOMIC DNA]</scope>
    <source>
        <strain evidence="3 4">ZF390</strain>
    </source>
</reference>
<feature type="domain" description="CAAX prenyl protease 2/Lysostaphin resistance protein A-like" evidence="2">
    <location>
        <begin position="24"/>
        <end position="111"/>
    </location>
</feature>
<dbReference type="GO" id="GO:0080120">
    <property type="term" value="P:CAAX-box protein maturation"/>
    <property type="evidence" value="ECO:0007669"/>
    <property type="project" value="UniProtKB-ARBA"/>
</dbReference>
<keyword evidence="3" id="KW-0378">Hydrolase</keyword>
<dbReference type="InterPro" id="IPR003675">
    <property type="entry name" value="Rce1/LyrA-like_dom"/>
</dbReference>
<accession>A0A7H0Y2Q9</accession>
<dbReference type="GO" id="GO:0004175">
    <property type="term" value="F:endopeptidase activity"/>
    <property type="evidence" value="ECO:0007669"/>
    <property type="project" value="UniProtKB-ARBA"/>
</dbReference>
<dbReference type="PANTHER" id="PTHR36435:SF1">
    <property type="entry name" value="CAAX AMINO TERMINAL PROTEASE FAMILY PROTEIN"/>
    <property type="match status" value="1"/>
</dbReference>
<keyword evidence="3" id="KW-0482">Metalloprotease</keyword>
<dbReference type="RefSeq" id="WP_190297268.1">
    <property type="nucleotide sequence ID" value="NZ_CP061172.1"/>
</dbReference>
<sequence length="120" mass="14025">MGFSALTKVSSLFIIQQPATHLQTPIMYIYAIIFSPIVEELICRKYLFTKLHKQYNFWIASILSSVLFAIPHWNLVGFLGYVFIGVIWSYYYNKTNNILVPICSHLLFNYFVILFMSLRG</sequence>
<dbReference type="Pfam" id="PF02517">
    <property type="entry name" value="Rce1-like"/>
    <property type="match status" value="1"/>
</dbReference>
<organism evidence="3 4">
    <name type="scientific">Paenibacillus peoriae</name>
    <dbReference type="NCBI Taxonomy" id="59893"/>
    <lineage>
        <taxon>Bacteria</taxon>
        <taxon>Bacillati</taxon>
        <taxon>Bacillota</taxon>
        <taxon>Bacilli</taxon>
        <taxon>Bacillales</taxon>
        <taxon>Paenibacillaceae</taxon>
        <taxon>Paenibacillus</taxon>
    </lineage>
</organism>
<proteinExistence type="predicted"/>
<name>A0A7H0Y2Q9_9BACL</name>
<dbReference type="PANTHER" id="PTHR36435">
    <property type="entry name" value="SLR1288 PROTEIN"/>
    <property type="match status" value="1"/>
</dbReference>
<evidence type="ECO:0000259" key="2">
    <source>
        <dbReference type="Pfam" id="PF02517"/>
    </source>
</evidence>
<dbReference type="GO" id="GO:0008237">
    <property type="term" value="F:metallopeptidase activity"/>
    <property type="evidence" value="ECO:0007669"/>
    <property type="project" value="UniProtKB-KW"/>
</dbReference>
<keyword evidence="1" id="KW-0472">Membrane</keyword>
<protein>
    <submittedName>
        <fullName evidence="3">CPBP family intramembrane metalloprotease</fullName>
    </submittedName>
</protein>
<dbReference type="AlphaFoldDB" id="A0A7H0Y2Q9"/>
<feature type="transmembrane region" description="Helical" evidence="1">
    <location>
        <begin position="59"/>
        <end position="92"/>
    </location>
</feature>
<keyword evidence="1" id="KW-1133">Transmembrane helix</keyword>
<feature type="transmembrane region" description="Helical" evidence="1">
    <location>
        <begin position="27"/>
        <end position="47"/>
    </location>
</feature>
<keyword evidence="1" id="KW-0812">Transmembrane</keyword>
<evidence type="ECO:0000313" key="4">
    <source>
        <dbReference type="Proteomes" id="UP000516384"/>
    </source>
</evidence>
<dbReference type="GO" id="GO:0006508">
    <property type="term" value="P:proteolysis"/>
    <property type="evidence" value="ECO:0007669"/>
    <property type="project" value="UniProtKB-KW"/>
</dbReference>
<keyword evidence="3" id="KW-0645">Protease</keyword>